<evidence type="ECO:0000313" key="2">
    <source>
        <dbReference type="EMBL" id="OBA26088.1"/>
    </source>
</evidence>
<dbReference type="Pfam" id="PF17234">
    <property type="entry name" value="MPM1"/>
    <property type="match status" value="1"/>
</dbReference>
<keyword evidence="3" id="KW-1185">Reference proteome</keyword>
<organism evidence="2 3">
    <name type="scientific">Hanseniaspora valbyensis NRRL Y-1626</name>
    <dbReference type="NCBI Taxonomy" id="766949"/>
    <lineage>
        <taxon>Eukaryota</taxon>
        <taxon>Fungi</taxon>
        <taxon>Dikarya</taxon>
        <taxon>Ascomycota</taxon>
        <taxon>Saccharomycotina</taxon>
        <taxon>Saccharomycetes</taxon>
        <taxon>Saccharomycodales</taxon>
        <taxon>Saccharomycodaceae</taxon>
        <taxon>Hanseniaspora</taxon>
    </lineage>
</organism>
<dbReference type="AlphaFoldDB" id="A0A1B7TBJ1"/>
<feature type="compositionally biased region" description="Basic and acidic residues" evidence="1">
    <location>
        <begin position="258"/>
        <end position="268"/>
    </location>
</feature>
<dbReference type="EMBL" id="LXPE01000024">
    <property type="protein sequence ID" value="OBA26088.1"/>
    <property type="molecule type" value="Genomic_DNA"/>
</dbReference>
<name>A0A1B7TBJ1_9ASCO</name>
<dbReference type="OrthoDB" id="4044171at2759"/>
<dbReference type="Proteomes" id="UP000092321">
    <property type="component" value="Unassembled WGS sequence"/>
</dbReference>
<dbReference type="InterPro" id="IPR035187">
    <property type="entry name" value="Mpm1"/>
</dbReference>
<feature type="region of interest" description="Disordered" evidence="1">
    <location>
        <begin position="247"/>
        <end position="268"/>
    </location>
</feature>
<proteinExistence type="predicted"/>
<reference evidence="3" key="1">
    <citation type="journal article" date="2016" name="Proc. Natl. Acad. Sci. U.S.A.">
        <title>Comparative genomics of biotechnologically important yeasts.</title>
        <authorList>
            <person name="Riley R."/>
            <person name="Haridas S."/>
            <person name="Wolfe K.H."/>
            <person name="Lopes M.R."/>
            <person name="Hittinger C.T."/>
            <person name="Goeker M."/>
            <person name="Salamov A.A."/>
            <person name="Wisecaver J.H."/>
            <person name="Long T.M."/>
            <person name="Calvey C.H."/>
            <person name="Aerts A.L."/>
            <person name="Barry K.W."/>
            <person name="Choi C."/>
            <person name="Clum A."/>
            <person name="Coughlan A.Y."/>
            <person name="Deshpande S."/>
            <person name="Douglass A.P."/>
            <person name="Hanson S.J."/>
            <person name="Klenk H.-P."/>
            <person name="LaButti K.M."/>
            <person name="Lapidus A."/>
            <person name="Lindquist E.A."/>
            <person name="Lipzen A.M."/>
            <person name="Meier-Kolthoff J.P."/>
            <person name="Ohm R.A."/>
            <person name="Otillar R.P."/>
            <person name="Pangilinan J.L."/>
            <person name="Peng Y."/>
            <person name="Rokas A."/>
            <person name="Rosa C.A."/>
            <person name="Scheuner C."/>
            <person name="Sibirny A.A."/>
            <person name="Slot J.C."/>
            <person name="Stielow J.B."/>
            <person name="Sun H."/>
            <person name="Kurtzman C.P."/>
            <person name="Blackwell M."/>
            <person name="Grigoriev I.V."/>
            <person name="Jeffries T.W."/>
        </authorList>
    </citation>
    <scope>NUCLEOTIDE SEQUENCE [LARGE SCALE GENOMIC DNA]</scope>
    <source>
        <strain evidence="3">NRRL Y-1626</strain>
    </source>
</reference>
<comment type="caution">
    <text evidence="2">The sequence shown here is derived from an EMBL/GenBank/DDBJ whole genome shotgun (WGS) entry which is preliminary data.</text>
</comment>
<gene>
    <name evidence="2" type="ORF">HANVADRAFT_53403</name>
</gene>
<protein>
    <submittedName>
        <fullName evidence="2">Uncharacterized protein</fullName>
    </submittedName>
</protein>
<sequence>MADNNDNETNKKNSTSINDAVCDKKKLISNWWDQTLELYSQLVDSDFLEKENLHKLAVDKKEEIFNDINGISNDIVSNIFEQVFGLPSHNPTRLNEILPVIVGPLKNPTELQYMKCLEKDGDIVWDTKGQFNCLFPETYLKERGLQDLQLSKEKVAKDTDHKKFGMFFNDYSKYLTWKYENKKNNTKDPSTGTSDIDVFKNKLNEDYQYYSSYIKQYTDEKGNLEKEKITKTKNQTPEGLKVRIERVKFPSDGSSPKTEIEEKLIPKK</sequence>
<evidence type="ECO:0000256" key="1">
    <source>
        <dbReference type="SAM" id="MobiDB-lite"/>
    </source>
</evidence>
<accession>A0A1B7TBJ1</accession>
<evidence type="ECO:0000313" key="3">
    <source>
        <dbReference type="Proteomes" id="UP000092321"/>
    </source>
</evidence>